<proteinExistence type="inferred from homology"/>
<dbReference type="Pfam" id="PF07980">
    <property type="entry name" value="SusD_RagB"/>
    <property type="match status" value="1"/>
</dbReference>
<evidence type="ECO:0000313" key="8">
    <source>
        <dbReference type="EMBL" id="HIZ85144.1"/>
    </source>
</evidence>
<name>A0A9D2K8T7_9BACT</name>
<evidence type="ECO:0000259" key="7">
    <source>
        <dbReference type="Pfam" id="PF14322"/>
    </source>
</evidence>
<organism evidence="8 9">
    <name type="scientific">Candidatus Coprenecus stercoravium</name>
    <dbReference type="NCBI Taxonomy" id="2840735"/>
    <lineage>
        <taxon>Bacteria</taxon>
        <taxon>Pseudomonadati</taxon>
        <taxon>Bacteroidota</taxon>
        <taxon>Bacteroidia</taxon>
        <taxon>Bacteroidales</taxon>
        <taxon>Rikenellaceae</taxon>
        <taxon>Rikenellaceae incertae sedis</taxon>
        <taxon>Candidatus Coprenecus</taxon>
    </lineage>
</organism>
<reference evidence="8" key="1">
    <citation type="journal article" date="2021" name="PeerJ">
        <title>Extensive microbial diversity within the chicken gut microbiome revealed by metagenomics and culture.</title>
        <authorList>
            <person name="Gilroy R."/>
            <person name="Ravi A."/>
            <person name="Getino M."/>
            <person name="Pursley I."/>
            <person name="Horton D.L."/>
            <person name="Alikhan N.F."/>
            <person name="Baker D."/>
            <person name="Gharbi K."/>
            <person name="Hall N."/>
            <person name="Watson M."/>
            <person name="Adriaenssens E.M."/>
            <person name="Foster-Nyarko E."/>
            <person name="Jarju S."/>
            <person name="Secka A."/>
            <person name="Antonio M."/>
            <person name="Oren A."/>
            <person name="Chaudhuri R.R."/>
            <person name="La Ragione R."/>
            <person name="Hildebrand F."/>
            <person name="Pallen M.J."/>
        </authorList>
    </citation>
    <scope>NUCLEOTIDE SEQUENCE</scope>
    <source>
        <strain evidence="8">Gambia16-554</strain>
    </source>
</reference>
<evidence type="ECO:0000256" key="3">
    <source>
        <dbReference type="ARBA" id="ARBA00022729"/>
    </source>
</evidence>
<comment type="caution">
    <text evidence="8">The sequence shown here is derived from an EMBL/GenBank/DDBJ whole genome shotgun (WGS) entry which is preliminary data.</text>
</comment>
<gene>
    <name evidence="8" type="ORF">IAC04_01470</name>
</gene>
<evidence type="ECO:0000259" key="6">
    <source>
        <dbReference type="Pfam" id="PF07980"/>
    </source>
</evidence>
<evidence type="ECO:0000313" key="9">
    <source>
        <dbReference type="Proteomes" id="UP000824115"/>
    </source>
</evidence>
<dbReference type="EMBL" id="DXAW01000028">
    <property type="protein sequence ID" value="HIZ85144.1"/>
    <property type="molecule type" value="Genomic_DNA"/>
</dbReference>
<evidence type="ECO:0000256" key="4">
    <source>
        <dbReference type="ARBA" id="ARBA00023136"/>
    </source>
</evidence>
<dbReference type="Proteomes" id="UP000824115">
    <property type="component" value="Unassembled WGS sequence"/>
</dbReference>
<keyword evidence="4" id="KW-0472">Membrane</keyword>
<dbReference type="Pfam" id="PF14322">
    <property type="entry name" value="SusD-like_3"/>
    <property type="match status" value="1"/>
</dbReference>
<keyword evidence="3" id="KW-0732">Signal</keyword>
<accession>A0A9D2K8T7</accession>
<protein>
    <submittedName>
        <fullName evidence="8">RagB/SusD family nutrient uptake outer membrane protein</fullName>
    </submittedName>
</protein>
<evidence type="ECO:0000256" key="1">
    <source>
        <dbReference type="ARBA" id="ARBA00004442"/>
    </source>
</evidence>
<dbReference type="InterPro" id="IPR012944">
    <property type="entry name" value="SusD_RagB_dom"/>
</dbReference>
<dbReference type="GO" id="GO:0009279">
    <property type="term" value="C:cell outer membrane"/>
    <property type="evidence" value="ECO:0007669"/>
    <property type="project" value="UniProtKB-SubCell"/>
</dbReference>
<evidence type="ECO:0000256" key="5">
    <source>
        <dbReference type="ARBA" id="ARBA00023237"/>
    </source>
</evidence>
<feature type="domain" description="SusD-like N-terminal" evidence="7">
    <location>
        <begin position="76"/>
        <end position="225"/>
    </location>
</feature>
<dbReference type="InterPro" id="IPR011990">
    <property type="entry name" value="TPR-like_helical_dom_sf"/>
</dbReference>
<comment type="subcellular location">
    <subcellularLocation>
        <location evidence="1">Cell outer membrane</location>
    </subcellularLocation>
</comment>
<comment type="similarity">
    <text evidence="2">Belongs to the SusD family.</text>
</comment>
<dbReference type="AlphaFoldDB" id="A0A9D2K8T7"/>
<evidence type="ECO:0000256" key="2">
    <source>
        <dbReference type="ARBA" id="ARBA00006275"/>
    </source>
</evidence>
<feature type="domain" description="RagB/SusD" evidence="6">
    <location>
        <begin position="334"/>
        <end position="496"/>
    </location>
</feature>
<reference evidence="8" key="2">
    <citation type="submission" date="2021-04" db="EMBL/GenBank/DDBJ databases">
        <authorList>
            <person name="Gilroy R."/>
        </authorList>
    </citation>
    <scope>NUCLEOTIDE SEQUENCE</scope>
    <source>
        <strain evidence="8">Gambia16-554</strain>
    </source>
</reference>
<dbReference type="SUPFAM" id="SSF48452">
    <property type="entry name" value="TPR-like"/>
    <property type="match status" value="1"/>
</dbReference>
<dbReference type="InterPro" id="IPR033985">
    <property type="entry name" value="SusD-like_N"/>
</dbReference>
<sequence length="496" mass="56108">MAAAFSCTMDLRQPGSIDADNALTSMDDAERLRRGMYVNFRSICAGAFVADAEIQSDLFQPTSSYGNNFGAFFRWDFTSSEAGIESIWASCYSVVASANFLIENLERVLNNTPETFSDDDIDQLNLILGEAYFFRAYCHYELAYRYCKVYDANSAGTVLGVPYVRDYNPTANKDDYPARPYLSETYEGINEDLDLAEQLITTPGQVGSMYLTADVVSAFRARVYLTMKDYQKVIEYASPILSRYTLVNNATDFNNMWVNDSGRETLMMMDASNESNNQATSYDPGYINYQISQENYQPAFIPTQAIVDLFLEWPDDLRTAQFLKYEKAVSNSLSDSVYLFNKFPGNPALFPSGMQSPQSNYLHKNKPFRIAEVYLNLAEAYLESGNTSDAATTLQTLRTARIPGYTSPSYAVSDLRSQIRDERVRELIGEGFRLWDLKRWGADVVRGEEQAPSIMYTHNAMTGTVAYADDFRFVWPIPQTELDTNPNMAGQQNEQY</sequence>
<dbReference type="Gene3D" id="1.25.40.390">
    <property type="match status" value="1"/>
</dbReference>
<keyword evidence="5" id="KW-0998">Cell outer membrane</keyword>